<dbReference type="Proteomes" id="UP001271890">
    <property type="component" value="Unassembled WGS sequence"/>
</dbReference>
<dbReference type="Pfam" id="PF05954">
    <property type="entry name" value="Phage_GPD"/>
    <property type="match status" value="1"/>
</dbReference>
<evidence type="ECO:0000259" key="2">
    <source>
        <dbReference type="Pfam" id="PF04717"/>
    </source>
</evidence>
<dbReference type="Pfam" id="PF04717">
    <property type="entry name" value="Phage_base_V"/>
    <property type="match status" value="1"/>
</dbReference>
<protein>
    <submittedName>
        <fullName evidence="4">Type VI secretion system tip protein VgrG</fullName>
    </submittedName>
</protein>
<dbReference type="InterPro" id="IPR017847">
    <property type="entry name" value="T6SS_RhsGE_Vgr_subset"/>
</dbReference>
<evidence type="ECO:0000259" key="3">
    <source>
        <dbReference type="Pfam" id="PF22178"/>
    </source>
</evidence>
<keyword evidence="5" id="KW-1185">Reference proteome</keyword>
<sequence length="638" mass="72528">MLWPFNGKVHAVALSTKKEFPVEKKRFIIAHSSLGDDSLLFKSLKGEEKLSTIYSFEVELFSKEKDLDIKGLRNKPISFEIINPANASAAPRYLSGLIREVTICDYYDHYHYLYKVIVQPALFILTLNKDFKIWQKKTVPEIIKDVLDKHKVKFKNKLTAKYQPLEYCTQYKETDFDFLSRLMEREGIYYYFQHSKSDHNLILADSPQSHSSLPEYASFEYYPNPYATPVTNKFFLYDWTVSYSITPQLYTMSDYNFLKPNAQLKETQQNPDSTVPKTELFEWPGNYTENSRGQFYVRVLQQSCTAQNQFIKAKCRSPGIAPGCTFKLSKALRDSDNGEYLIVGAQYEFYEMNYIAEKNILSEEDKKHRFMTKFIAVPSKVNWRAPRITPWPIAGTERAIIVGASGKTIWTEEHGQVKIKFFWDRSDTKDENCSCWVPVSSNWAGTKFGSIQVPRIGEEVIVSFAHNNPDEPIVVGRSFNKNNMPPWGLPGEATKMGIMSRSLDGGKDNASYLFIDDAKGKESVEIHAEKDMKVSVENNQTINIDGARETTVKKSETATYKDKQKTTVTNGKEVEVTSGGVKYTISGGYKANITGDKSESVTGGIDIKSNKLSLTTNTNVEIKAAVQFNVNAALIHLN</sequence>
<dbReference type="Gene3D" id="4.10.220.110">
    <property type="match status" value="1"/>
</dbReference>
<dbReference type="SUPFAM" id="SSF69349">
    <property type="entry name" value="Phage fibre proteins"/>
    <property type="match status" value="1"/>
</dbReference>
<name>A0ABU4S413_9GAMM</name>
<dbReference type="InterPro" id="IPR006531">
    <property type="entry name" value="Gp5/Vgr_OB"/>
</dbReference>
<dbReference type="Gene3D" id="3.55.50.10">
    <property type="entry name" value="Baseplate protein-like domains"/>
    <property type="match status" value="1"/>
</dbReference>
<dbReference type="EMBL" id="VCDN01000004">
    <property type="protein sequence ID" value="MDX7985939.1"/>
    <property type="molecule type" value="Genomic_DNA"/>
</dbReference>
<evidence type="ECO:0000313" key="5">
    <source>
        <dbReference type="Proteomes" id="UP001271890"/>
    </source>
</evidence>
<dbReference type="Pfam" id="PF22178">
    <property type="entry name" value="Gp5_trimer_C"/>
    <property type="match status" value="1"/>
</dbReference>
<dbReference type="Gene3D" id="2.30.110.50">
    <property type="match status" value="1"/>
</dbReference>
<dbReference type="SUPFAM" id="SSF69255">
    <property type="entry name" value="gp5 N-terminal domain-like"/>
    <property type="match status" value="1"/>
</dbReference>
<dbReference type="NCBIfam" id="TIGR03361">
    <property type="entry name" value="VI_Rhs_Vgr"/>
    <property type="match status" value="1"/>
</dbReference>
<feature type="domain" description="Gp5/Type VI secretion system Vgr C-terminal trimerisation" evidence="3">
    <location>
        <begin position="496"/>
        <end position="603"/>
    </location>
</feature>
<reference evidence="5" key="1">
    <citation type="journal article" date="2024" name="Toxins">
        <title>Genome Sequence Analysis of Native Xenorhabdus Strains Isolated from Entomopathogenic Nematodes in Argentina.</title>
        <authorList>
            <person name="Palma L."/>
            <person name="Frizzo L."/>
            <person name="Kaiser S."/>
            <person name="Berry C."/>
            <person name="Caballero P."/>
            <person name="Bode H.B."/>
            <person name="Del Valle E.E."/>
        </authorList>
    </citation>
    <scope>NUCLEOTIDE SEQUENCE [LARGE SCALE GENOMIC DNA]</scope>
    <source>
        <strain evidence="5">12</strain>
    </source>
</reference>
<dbReference type="SUPFAM" id="SSF69279">
    <property type="entry name" value="Phage tail proteins"/>
    <property type="match status" value="2"/>
</dbReference>
<proteinExistence type="inferred from homology"/>
<feature type="domain" description="Gp5/Type VI secretion system Vgr protein OB-fold" evidence="2">
    <location>
        <begin position="413"/>
        <end position="477"/>
    </location>
</feature>
<gene>
    <name evidence="4" type="primary">tssI</name>
    <name evidence="4" type="ORF">FE392_01120</name>
</gene>
<organism evidence="4 5">
    <name type="scientific">Xenorhabdus santafensis</name>
    <dbReference type="NCBI Taxonomy" id="2582833"/>
    <lineage>
        <taxon>Bacteria</taxon>
        <taxon>Pseudomonadati</taxon>
        <taxon>Pseudomonadota</taxon>
        <taxon>Gammaproteobacteria</taxon>
        <taxon>Enterobacterales</taxon>
        <taxon>Morganellaceae</taxon>
        <taxon>Xenorhabdus</taxon>
    </lineage>
</organism>
<dbReference type="InterPro" id="IPR037026">
    <property type="entry name" value="Vgr_OB-fold_dom_sf"/>
</dbReference>
<comment type="similarity">
    <text evidence="1">Belongs to the VgrG protein family.</text>
</comment>
<dbReference type="Gene3D" id="2.40.50.230">
    <property type="entry name" value="Gp5 N-terminal domain"/>
    <property type="match status" value="1"/>
</dbReference>
<dbReference type="InterPro" id="IPR054030">
    <property type="entry name" value="Gp5_Vgr_C"/>
</dbReference>
<accession>A0ABU4S413</accession>
<dbReference type="InterPro" id="IPR006533">
    <property type="entry name" value="T6SS_Vgr_RhsGE"/>
</dbReference>
<evidence type="ECO:0000313" key="4">
    <source>
        <dbReference type="EMBL" id="MDX7985939.1"/>
    </source>
</evidence>
<evidence type="ECO:0000256" key="1">
    <source>
        <dbReference type="ARBA" id="ARBA00005558"/>
    </source>
</evidence>
<dbReference type="NCBIfam" id="TIGR01646">
    <property type="entry name" value="vgr_GE"/>
    <property type="match status" value="1"/>
</dbReference>
<comment type="caution">
    <text evidence="4">The sequence shown here is derived from an EMBL/GenBank/DDBJ whole genome shotgun (WGS) entry which is preliminary data.</text>
</comment>